<comment type="caution">
    <text evidence="2">The sequence shown here is derived from an EMBL/GenBank/DDBJ whole genome shotgun (WGS) entry which is preliminary data.</text>
</comment>
<gene>
    <name evidence="2" type="ORF">CLCHR_37720</name>
    <name evidence="3" type="ORF">D2A34_18240</name>
</gene>
<organism evidence="2 4">
    <name type="scientific">Clostridium chromiireducens</name>
    <dbReference type="NCBI Taxonomy" id="225345"/>
    <lineage>
        <taxon>Bacteria</taxon>
        <taxon>Bacillati</taxon>
        <taxon>Bacillota</taxon>
        <taxon>Clostridia</taxon>
        <taxon>Eubacteriales</taxon>
        <taxon>Clostridiaceae</taxon>
        <taxon>Clostridium</taxon>
    </lineage>
</organism>
<protein>
    <submittedName>
        <fullName evidence="2">Uncharacterized protein</fullName>
    </submittedName>
</protein>
<dbReference type="EMBL" id="QXDJ01000004">
    <property type="protein sequence ID" value="RII33665.1"/>
    <property type="molecule type" value="Genomic_DNA"/>
</dbReference>
<evidence type="ECO:0000313" key="3">
    <source>
        <dbReference type="EMBL" id="RII33665.1"/>
    </source>
</evidence>
<proteinExistence type="predicted"/>
<reference evidence="2 4" key="1">
    <citation type="submission" date="2017-03" db="EMBL/GenBank/DDBJ databases">
        <title>Genome sequence of Clostridium chromiireducens DSM 23318.</title>
        <authorList>
            <person name="Poehlein A."/>
            <person name="Daniel R."/>
        </authorList>
    </citation>
    <scope>NUCLEOTIDE SEQUENCE [LARGE SCALE GENOMIC DNA]</scope>
    <source>
        <strain evidence="2 4">DSM 23318</strain>
    </source>
</reference>
<name>A0A1V4IFC2_9CLOT</name>
<dbReference type="Proteomes" id="UP000191056">
    <property type="component" value="Unassembled WGS sequence"/>
</dbReference>
<reference evidence="3 5" key="2">
    <citation type="submission" date="2018-08" db="EMBL/GenBank/DDBJ databases">
        <title>Genome of Clostridium chromiireducens C1, DSM12136.</title>
        <authorList>
            <person name="Xing M."/>
            <person name="Wei Y."/>
            <person name="Ang E.L."/>
            <person name="Zhao H."/>
            <person name="Zhang Y."/>
        </authorList>
    </citation>
    <scope>NUCLEOTIDE SEQUENCE [LARGE SCALE GENOMIC DNA]</scope>
    <source>
        <strain evidence="3 5">C1</strain>
    </source>
</reference>
<evidence type="ECO:0000313" key="5">
    <source>
        <dbReference type="Proteomes" id="UP000265930"/>
    </source>
</evidence>
<dbReference type="RefSeq" id="WP_079441429.1">
    <property type="nucleotide sequence ID" value="NZ_MZGT01000062.1"/>
</dbReference>
<keyword evidence="1" id="KW-0732">Signal</keyword>
<feature type="chain" id="PRO_5038220936" evidence="1">
    <location>
        <begin position="24"/>
        <end position="105"/>
    </location>
</feature>
<evidence type="ECO:0000313" key="4">
    <source>
        <dbReference type="Proteomes" id="UP000191056"/>
    </source>
</evidence>
<dbReference type="AlphaFoldDB" id="A0A1V4IFC2"/>
<keyword evidence="4" id="KW-1185">Reference proteome</keyword>
<dbReference type="Proteomes" id="UP000265930">
    <property type="component" value="Unassembled WGS sequence"/>
</dbReference>
<feature type="signal peptide" evidence="1">
    <location>
        <begin position="1"/>
        <end position="23"/>
    </location>
</feature>
<dbReference type="OrthoDB" id="1928937at2"/>
<accession>A0A1V4IFC2</accession>
<sequence>MKKLITILSIFLLISFTINTVTAVAQPKIYSQGFYTMKDLNLSENTSYTVQNNEPYVEGLLIILDSDRKIQQLIRIPPSSTKNPIIPLKSDYKFIIYGNVKLIFS</sequence>
<dbReference type="EMBL" id="MZGT01000062">
    <property type="protein sequence ID" value="OPJ58653.1"/>
    <property type="molecule type" value="Genomic_DNA"/>
</dbReference>
<evidence type="ECO:0000313" key="2">
    <source>
        <dbReference type="EMBL" id="OPJ58653.1"/>
    </source>
</evidence>
<evidence type="ECO:0000256" key="1">
    <source>
        <dbReference type="SAM" id="SignalP"/>
    </source>
</evidence>